<keyword evidence="3" id="KW-1185">Reference proteome</keyword>
<evidence type="ECO:0000313" key="3">
    <source>
        <dbReference type="Proteomes" id="UP000286848"/>
    </source>
</evidence>
<proteinExistence type="predicted"/>
<dbReference type="EMBL" id="BFFP01000063">
    <property type="protein sequence ID" value="GBG95856.1"/>
    <property type="molecule type" value="Genomic_DNA"/>
</dbReference>
<reference evidence="2 3" key="1">
    <citation type="journal article" date="2019" name="Int. J. Syst. Evol. Microbiol.">
        <title>Lactobacillus salitolerans sp. nov., a novel lactic acid bacterium isolated from spent mushroom substrates.</title>
        <authorList>
            <person name="Tohno M."/>
            <person name="Tanizawa Y."/>
            <person name="Kojima Y."/>
            <person name="Sakamoto M."/>
            <person name="Nakamura Y."/>
            <person name="Ohkuma M."/>
            <person name="Kobayashi H."/>
        </authorList>
    </citation>
    <scope>NUCLEOTIDE SEQUENCE [LARGE SCALE GENOMIC DNA]</scope>
    <source>
        <strain evidence="2 3">YK43</strain>
    </source>
</reference>
<comment type="caution">
    <text evidence="2">The sequence shown here is derived from an EMBL/GenBank/DDBJ whole genome shotgun (WGS) entry which is preliminary data.</text>
</comment>
<dbReference type="Gene3D" id="3.40.630.30">
    <property type="match status" value="1"/>
</dbReference>
<evidence type="ECO:0000313" key="2">
    <source>
        <dbReference type="EMBL" id="GBG95856.1"/>
    </source>
</evidence>
<feature type="domain" description="N-acetyltransferase" evidence="1">
    <location>
        <begin position="12"/>
        <end position="62"/>
    </location>
</feature>
<sequence>MTKSTSTLKTERLCLRQLKPTDAKAMYQNWASDPAVTTYLTWQPHQDLNVTRASLVWRQEQYHKENYFD</sequence>
<dbReference type="GO" id="GO:0016747">
    <property type="term" value="F:acyltransferase activity, transferring groups other than amino-acyl groups"/>
    <property type="evidence" value="ECO:0007669"/>
    <property type="project" value="InterPro"/>
</dbReference>
<dbReference type="InterPro" id="IPR000182">
    <property type="entry name" value="GNAT_dom"/>
</dbReference>
<gene>
    <name evidence="2" type="ORF">LFYK43_23150</name>
</gene>
<accession>A0A401IWH2</accession>
<organism evidence="2 3">
    <name type="scientific">Ligilactobacillus salitolerans</name>
    <dbReference type="NCBI Taxonomy" id="1808352"/>
    <lineage>
        <taxon>Bacteria</taxon>
        <taxon>Bacillati</taxon>
        <taxon>Bacillota</taxon>
        <taxon>Bacilli</taxon>
        <taxon>Lactobacillales</taxon>
        <taxon>Lactobacillaceae</taxon>
        <taxon>Ligilactobacillus</taxon>
    </lineage>
</organism>
<dbReference type="AlphaFoldDB" id="A0A401IWH2"/>
<name>A0A401IWH2_9LACO</name>
<evidence type="ECO:0000259" key="1">
    <source>
        <dbReference type="Pfam" id="PF13302"/>
    </source>
</evidence>
<dbReference type="InterPro" id="IPR016181">
    <property type="entry name" value="Acyl_CoA_acyltransferase"/>
</dbReference>
<dbReference type="Proteomes" id="UP000286848">
    <property type="component" value="Unassembled WGS sequence"/>
</dbReference>
<dbReference type="Pfam" id="PF13302">
    <property type="entry name" value="Acetyltransf_3"/>
    <property type="match status" value="1"/>
</dbReference>
<protein>
    <recommendedName>
        <fullName evidence="1">N-acetyltransferase domain-containing protein</fullName>
    </recommendedName>
</protein>
<dbReference type="SUPFAM" id="SSF55729">
    <property type="entry name" value="Acyl-CoA N-acyltransferases (Nat)"/>
    <property type="match status" value="1"/>
</dbReference>